<dbReference type="GO" id="GO:0000455">
    <property type="term" value="P:enzyme-directed rRNA pseudouridine synthesis"/>
    <property type="evidence" value="ECO:0007669"/>
    <property type="project" value="UniProtKB-UniRule"/>
</dbReference>
<keyword evidence="4 6" id="KW-0808">Transferase</keyword>
<dbReference type="Pfam" id="PF04034">
    <property type="entry name" value="Ribo_biogen_C"/>
    <property type="match status" value="1"/>
</dbReference>
<feature type="compositionally biased region" description="Basic and acidic residues" evidence="7">
    <location>
        <begin position="77"/>
        <end position="95"/>
    </location>
</feature>
<dbReference type="HAMAP" id="MF_01116">
    <property type="entry name" value="TSR3"/>
    <property type="match status" value="1"/>
</dbReference>
<evidence type="ECO:0000256" key="7">
    <source>
        <dbReference type="SAM" id="MobiDB-lite"/>
    </source>
</evidence>
<dbReference type="PANTHER" id="PTHR20426">
    <property type="entry name" value="RIBOSOME BIOGENESIS PROTEIN TSR3 HOMOLOG"/>
    <property type="match status" value="1"/>
</dbReference>
<comment type="similarity">
    <text evidence="6">Belongs to the TDD superfamily. TSR3 family.</text>
</comment>
<gene>
    <name evidence="10" type="ORF">Pcinc_015464</name>
</gene>
<feature type="domain" description="RNase L inhibitor RLI-like possible metal-binding" evidence="9">
    <location>
        <begin position="129"/>
        <end position="162"/>
    </location>
</feature>
<dbReference type="PANTHER" id="PTHR20426:SF0">
    <property type="entry name" value="18S RRNA AMINOCARBOXYPROPYLTRANSFERASE"/>
    <property type="match status" value="1"/>
</dbReference>
<dbReference type="GO" id="GO:0106388">
    <property type="term" value="F:rRNA small subunit aminocarboxypropyltransferase activity"/>
    <property type="evidence" value="ECO:0007669"/>
    <property type="project" value="UniProtKB-EC"/>
</dbReference>
<dbReference type="AlphaFoldDB" id="A0AAE1FU97"/>
<dbReference type="InterPro" id="IPR007177">
    <property type="entry name" value="Tsr3_C"/>
</dbReference>
<evidence type="ECO:0000256" key="5">
    <source>
        <dbReference type="ARBA" id="ARBA00022691"/>
    </source>
</evidence>
<feature type="binding site" evidence="6">
    <location>
        <position position="144"/>
    </location>
    <ligand>
        <name>S-adenosyl-L-methionine</name>
        <dbReference type="ChEBI" id="CHEBI:59789"/>
    </ligand>
</feature>
<keyword evidence="2 6" id="KW-0690">Ribosome biogenesis</keyword>
<dbReference type="EC" id="2.5.1.157" evidence="6"/>
<keyword evidence="1" id="KW-0963">Cytoplasm</keyword>
<feature type="binding site" evidence="6">
    <location>
        <position position="192"/>
    </location>
    <ligand>
        <name>S-adenosyl-L-methionine</name>
        <dbReference type="ChEBI" id="CHEBI:59789"/>
    </ligand>
</feature>
<comment type="caution">
    <text evidence="10">The sequence shown here is derived from an EMBL/GenBank/DDBJ whole genome shotgun (WGS) entry which is preliminary data.</text>
</comment>
<feature type="compositionally biased region" description="Basic and acidic residues" evidence="7">
    <location>
        <begin position="327"/>
        <end position="337"/>
    </location>
</feature>
<evidence type="ECO:0000259" key="9">
    <source>
        <dbReference type="Pfam" id="PF04068"/>
    </source>
</evidence>
<proteinExistence type="inferred from homology"/>
<protein>
    <recommendedName>
        <fullName evidence="6">18S rRNA aminocarboxypropyltransferase</fullName>
        <ecNumber evidence="6">2.5.1.157</ecNumber>
    </recommendedName>
</protein>
<evidence type="ECO:0000313" key="11">
    <source>
        <dbReference type="Proteomes" id="UP001286313"/>
    </source>
</evidence>
<feature type="region of interest" description="Disordered" evidence="7">
    <location>
        <begin position="297"/>
        <end position="337"/>
    </location>
</feature>
<comment type="catalytic activity">
    <reaction evidence="6">
        <text>an N(1)-methylpseudouridine in rRNA + S-adenosyl-L-methionine = N(1)-methyl-N(3)-[(3S)-3-amino-3-carboxypropyl]pseudouridine in rRNA + S-methyl-5'-thioadenosine + H(+)</text>
        <dbReference type="Rhea" id="RHEA:63296"/>
        <dbReference type="Rhea" id="RHEA-COMP:11634"/>
        <dbReference type="Rhea" id="RHEA-COMP:16310"/>
        <dbReference type="ChEBI" id="CHEBI:15378"/>
        <dbReference type="ChEBI" id="CHEBI:17509"/>
        <dbReference type="ChEBI" id="CHEBI:59789"/>
        <dbReference type="ChEBI" id="CHEBI:74890"/>
        <dbReference type="ChEBI" id="CHEBI:146234"/>
        <dbReference type="EC" id="2.5.1.157"/>
    </reaction>
</comment>
<feature type="binding site" evidence="6">
    <location>
        <position position="215"/>
    </location>
    <ligand>
        <name>S-adenosyl-L-methionine</name>
        <dbReference type="ChEBI" id="CHEBI:59789"/>
    </ligand>
</feature>
<evidence type="ECO:0000313" key="10">
    <source>
        <dbReference type="EMBL" id="KAK3880009.1"/>
    </source>
</evidence>
<dbReference type="EMBL" id="JAWQEG010001363">
    <property type="protein sequence ID" value="KAK3880009.1"/>
    <property type="molecule type" value="Genomic_DNA"/>
</dbReference>
<dbReference type="Proteomes" id="UP001286313">
    <property type="component" value="Unassembled WGS sequence"/>
</dbReference>
<feature type="region of interest" description="Disordered" evidence="7">
    <location>
        <begin position="1"/>
        <end position="121"/>
    </location>
</feature>
<feature type="compositionally biased region" description="Acidic residues" evidence="7">
    <location>
        <begin position="313"/>
        <end position="326"/>
    </location>
</feature>
<dbReference type="GO" id="GO:0030490">
    <property type="term" value="P:maturation of SSU-rRNA"/>
    <property type="evidence" value="ECO:0007669"/>
    <property type="project" value="TreeGrafter"/>
</dbReference>
<dbReference type="InterPro" id="IPR007209">
    <property type="entry name" value="RNaseL-inhib-like_metal-bd_dom"/>
</dbReference>
<dbReference type="InterPro" id="IPR022968">
    <property type="entry name" value="Tsr3-like"/>
</dbReference>
<dbReference type="Pfam" id="PF04068">
    <property type="entry name" value="Fer4_RLI"/>
    <property type="match status" value="1"/>
</dbReference>
<sequence>MNVINLRQDYRNTMSSVGRGRRQKGGKEKSHRGRGGGGGGKGRRGGRREQFEDSGGCSAATVTSLEVEEDALQRLSLTERENKMEGSSDNVKREEEAAELNSAEEAEDSNDSDASESESEVRIPAITYPVAMWDLGHCDPRKCSGRKLVRLSLVKVLRLGQRFGGLVLTPVASKCISPADTPVLLQHGLAVVDCSWARLNDTPFGRMKAGHPRLLPYLVACNPVNFGRPCKLSCVEAIAASLYICGQKSAATFYLSKFKWGHTFLELNGELLDQYAACSTSTEVVTRQNDYLRKLDEEASAVPEEMELPPTYSDEEEEEEEEEEKIGDDKLIRKEED</sequence>
<evidence type="ECO:0000256" key="2">
    <source>
        <dbReference type="ARBA" id="ARBA00022517"/>
    </source>
</evidence>
<reference evidence="10" key="1">
    <citation type="submission" date="2023-10" db="EMBL/GenBank/DDBJ databases">
        <title>Genome assemblies of two species of porcelain crab, Petrolisthes cinctipes and Petrolisthes manimaculis (Anomura: Porcellanidae).</title>
        <authorList>
            <person name="Angst P."/>
        </authorList>
    </citation>
    <scope>NUCLEOTIDE SEQUENCE</scope>
    <source>
        <strain evidence="10">PB745_01</strain>
        <tissue evidence="10">Gill</tissue>
    </source>
</reference>
<keyword evidence="5 6" id="KW-0949">S-adenosyl-L-methionine</keyword>
<evidence type="ECO:0000259" key="8">
    <source>
        <dbReference type="Pfam" id="PF04034"/>
    </source>
</evidence>
<feature type="compositionally biased region" description="Basic residues" evidence="7">
    <location>
        <begin position="19"/>
        <end position="34"/>
    </location>
</feature>
<evidence type="ECO:0000256" key="1">
    <source>
        <dbReference type="ARBA" id="ARBA00022490"/>
    </source>
</evidence>
<evidence type="ECO:0000256" key="3">
    <source>
        <dbReference type="ARBA" id="ARBA00022552"/>
    </source>
</evidence>
<comment type="caution">
    <text evidence="6">Lacks conserved residue(s) required for the propagation of feature annotation.</text>
</comment>
<dbReference type="GO" id="GO:1904047">
    <property type="term" value="F:S-adenosyl-L-methionine binding"/>
    <property type="evidence" value="ECO:0007669"/>
    <property type="project" value="UniProtKB-UniRule"/>
</dbReference>
<feature type="domain" description="16S/18S rRNA aminocarboxypropyltransferase Tsr3 C-terminal" evidence="8">
    <location>
        <begin position="166"/>
        <end position="292"/>
    </location>
</feature>
<name>A0AAE1FU97_PETCI</name>
<dbReference type="NCBIfam" id="NF002621">
    <property type="entry name" value="PRK02287.1"/>
    <property type="match status" value="1"/>
</dbReference>
<keyword evidence="3 6" id="KW-0698">rRNA processing</keyword>
<feature type="compositionally biased region" description="Acidic residues" evidence="7">
    <location>
        <begin position="96"/>
        <end position="118"/>
    </location>
</feature>
<evidence type="ECO:0000256" key="6">
    <source>
        <dbReference type="HAMAP-Rule" id="MF_03146"/>
    </source>
</evidence>
<keyword evidence="11" id="KW-1185">Reference proteome</keyword>
<evidence type="ECO:0000256" key="4">
    <source>
        <dbReference type="ARBA" id="ARBA00022679"/>
    </source>
</evidence>
<organism evidence="10 11">
    <name type="scientific">Petrolisthes cinctipes</name>
    <name type="common">Flat porcelain crab</name>
    <dbReference type="NCBI Taxonomy" id="88211"/>
    <lineage>
        <taxon>Eukaryota</taxon>
        <taxon>Metazoa</taxon>
        <taxon>Ecdysozoa</taxon>
        <taxon>Arthropoda</taxon>
        <taxon>Crustacea</taxon>
        <taxon>Multicrustacea</taxon>
        <taxon>Malacostraca</taxon>
        <taxon>Eumalacostraca</taxon>
        <taxon>Eucarida</taxon>
        <taxon>Decapoda</taxon>
        <taxon>Pleocyemata</taxon>
        <taxon>Anomura</taxon>
        <taxon>Galatheoidea</taxon>
        <taxon>Porcellanidae</taxon>
        <taxon>Petrolisthes</taxon>
    </lineage>
</organism>
<comment type="function">
    <text evidence="6">Aminocarboxypropyltransferase that catalyzes the aminocarboxypropyl transfer on pseudouridine in 18S rRNA. It constitutes the last step in biosynthesis of the hypermodified N1-methyl-N3-(3-amino-3-carboxypropyl) pseudouridine (m1acp3-Psi).</text>
</comment>
<accession>A0AAE1FU97</accession>